<dbReference type="InterPro" id="IPR026906">
    <property type="entry name" value="LRR_5"/>
</dbReference>
<protein>
    <submittedName>
        <fullName evidence="1">Cell surface protein</fullName>
    </submittedName>
</protein>
<dbReference type="PANTHER" id="PTHR45661">
    <property type="entry name" value="SURFACE ANTIGEN"/>
    <property type="match status" value="1"/>
</dbReference>
<dbReference type="Pfam" id="PF13306">
    <property type="entry name" value="LRR_5"/>
    <property type="match status" value="1"/>
</dbReference>
<accession>K1TCE2</accession>
<dbReference type="SUPFAM" id="SSF52058">
    <property type="entry name" value="L domain-like"/>
    <property type="match status" value="1"/>
</dbReference>
<proteinExistence type="predicted"/>
<feature type="non-terminal residue" evidence="1">
    <location>
        <position position="213"/>
    </location>
</feature>
<dbReference type="EMBL" id="AJWZ01004883">
    <property type="protein sequence ID" value="EKC64135.1"/>
    <property type="molecule type" value="Genomic_DNA"/>
</dbReference>
<dbReference type="InterPro" id="IPR032675">
    <property type="entry name" value="LRR_dom_sf"/>
</dbReference>
<reference evidence="1" key="1">
    <citation type="journal article" date="2013" name="Environ. Microbiol.">
        <title>Microbiota from the distal guts of lean and obese adolescents exhibit partial functional redundancy besides clear differences in community structure.</title>
        <authorList>
            <person name="Ferrer M."/>
            <person name="Ruiz A."/>
            <person name="Lanza F."/>
            <person name="Haange S.B."/>
            <person name="Oberbach A."/>
            <person name="Till H."/>
            <person name="Bargiela R."/>
            <person name="Campoy C."/>
            <person name="Segura M.T."/>
            <person name="Richter M."/>
            <person name="von Bergen M."/>
            <person name="Seifert J."/>
            <person name="Suarez A."/>
        </authorList>
    </citation>
    <scope>NUCLEOTIDE SEQUENCE</scope>
</reference>
<sequence>MSLCTISLASDLSEDEEVRGDFVYAKGTNNIFAYIGNSGVCEIPENTTLKGLTPSWAEGSPITKLIINDNVNIDMVLSGELVKFDKLKEVEFREGVTEVPYEFLDNCNKLEKVTLPSTIKIIDDGAFRNCKNLKSITLNNGIQSIGEYVFAETSLSGNLNIPDSVTQMDVTAFSDCGSFDKVHMSNNIKCEKDKEYQWFSGTEIGEINIPDTM</sequence>
<gene>
    <name evidence="1" type="ORF">OBE_07113</name>
</gene>
<dbReference type="PANTHER" id="PTHR45661:SF3">
    <property type="entry name" value="IG-LIKE DOMAIN-CONTAINING PROTEIN"/>
    <property type="match status" value="1"/>
</dbReference>
<name>K1TCE2_9ZZZZ</name>
<dbReference type="Gene3D" id="3.80.10.10">
    <property type="entry name" value="Ribonuclease Inhibitor"/>
    <property type="match status" value="1"/>
</dbReference>
<dbReference type="InterPro" id="IPR053139">
    <property type="entry name" value="Surface_bspA-like"/>
</dbReference>
<comment type="caution">
    <text evidence="1">The sequence shown here is derived from an EMBL/GenBank/DDBJ whole genome shotgun (WGS) entry which is preliminary data.</text>
</comment>
<organism evidence="1">
    <name type="scientific">human gut metagenome</name>
    <dbReference type="NCBI Taxonomy" id="408170"/>
    <lineage>
        <taxon>unclassified sequences</taxon>
        <taxon>metagenomes</taxon>
        <taxon>organismal metagenomes</taxon>
    </lineage>
</organism>
<dbReference type="AlphaFoldDB" id="K1TCE2"/>
<evidence type="ECO:0000313" key="1">
    <source>
        <dbReference type="EMBL" id="EKC64135.1"/>
    </source>
</evidence>